<dbReference type="Proteomes" id="UP000077465">
    <property type="component" value="Chromosome"/>
</dbReference>
<keyword evidence="1" id="KW-0812">Transmembrane</keyword>
<proteinExistence type="predicted"/>
<dbReference type="EMBL" id="CP011376">
    <property type="protein sequence ID" value="AKG07393.1"/>
    <property type="molecule type" value="Genomic_DNA"/>
</dbReference>
<dbReference type="Pfam" id="PF05751">
    <property type="entry name" value="FixH"/>
    <property type="match status" value="1"/>
</dbReference>
<dbReference type="AlphaFoldDB" id="A0AAC8PUT2"/>
<sequence>MRPDFMTHTQKEPWYKNPFMTIFVIGLPALVVVICIFFIIYAIRVQDSTVRDDWYMDGKALYQDATRDQLAHDLGISGIMRFDGDNVSFELRYPSDTLSSGKLRDSTPLEYPEMLAVSISHATDSTKDKDLSIRYVGENRYEGKVTLDETPAKYYLQVSNDGIHDWRLVHVQKLPAKNVAFSPLDSFDEERQVLPDQRDLRPTQNQ</sequence>
<feature type="transmembrane region" description="Helical" evidence="1">
    <location>
        <begin position="20"/>
        <end position="43"/>
    </location>
</feature>
<gene>
    <name evidence="2" type="ORF">AAX06_03525</name>
</gene>
<name>A0AAC8PUT2_9GAMM</name>
<evidence type="ECO:0008006" key="4">
    <source>
        <dbReference type="Google" id="ProtNLM"/>
    </source>
</evidence>
<reference evidence="2 3" key="1">
    <citation type="submission" date="2015-05" db="EMBL/GenBank/DDBJ databases">
        <authorList>
            <person name="Dickey A."/>
            <person name="Clawson M."/>
            <person name="Bono J."/>
            <person name="Loy J.D."/>
        </authorList>
    </citation>
    <scope>NUCLEOTIDE SEQUENCE [LARGE SCALE GENOMIC DNA]</scope>
    <source>
        <strain evidence="2 3">22581</strain>
    </source>
</reference>
<dbReference type="InterPro" id="IPR008620">
    <property type="entry name" value="FixH"/>
</dbReference>
<evidence type="ECO:0000313" key="2">
    <source>
        <dbReference type="EMBL" id="AKG07393.1"/>
    </source>
</evidence>
<protein>
    <recommendedName>
        <fullName evidence="4">FixH family protein</fullName>
    </recommendedName>
</protein>
<keyword evidence="1" id="KW-1133">Transmembrane helix</keyword>
<keyword evidence="1" id="KW-0472">Membrane</keyword>
<accession>A0AAC8PUT2</accession>
<evidence type="ECO:0000313" key="3">
    <source>
        <dbReference type="Proteomes" id="UP000077465"/>
    </source>
</evidence>
<organism evidence="2 3">
    <name type="scientific">Moraxella bovoculi</name>
    <dbReference type="NCBI Taxonomy" id="386891"/>
    <lineage>
        <taxon>Bacteria</taxon>
        <taxon>Pseudomonadati</taxon>
        <taxon>Pseudomonadota</taxon>
        <taxon>Gammaproteobacteria</taxon>
        <taxon>Moraxellales</taxon>
        <taxon>Moraxellaceae</taxon>
        <taxon>Moraxella</taxon>
    </lineage>
</organism>
<evidence type="ECO:0000256" key="1">
    <source>
        <dbReference type="SAM" id="Phobius"/>
    </source>
</evidence>